<dbReference type="InterPro" id="IPR000551">
    <property type="entry name" value="MerR-type_HTH_dom"/>
</dbReference>
<keyword evidence="1" id="KW-0678">Repressor</keyword>
<dbReference type="PANTHER" id="PTHR30204">
    <property type="entry name" value="REDOX-CYCLING DRUG-SENSING TRANSCRIPTIONAL ACTIVATOR SOXR"/>
    <property type="match status" value="1"/>
</dbReference>
<dbReference type="Gene3D" id="1.10.490.50">
    <property type="entry name" value="Antibiotic binding domain of TipA-like multidrug resistance regulators"/>
    <property type="match status" value="1"/>
</dbReference>
<dbReference type="Gene3D" id="1.10.1660.10">
    <property type="match status" value="1"/>
</dbReference>
<keyword evidence="4" id="KW-0804">Transcription</keyword>
<dbReference type="InterPro" id="IPR047057">
    <property type="entry name" value="MerR_fam"/>
</dbReference>
<evidence type="ECO:0000256" key="3">
    <source>
        <dbReference type="ARBA" id="ARBA00023125"/>
    </source>
</evidence>
<name>A0ABQ6K923_9MICO</name>
<dbReference type="Pfam" id="PF07739">
    <property type="entry name" value="TipAS"/>
    <property type="match status" value="1"/>
</dbReference>
<evidence type="ECO:0000256" key="1">
    <source>
        <dbReference type="ARBA" id="ARBA00022491"/>
    </source>
</evidence>
<keyword evidence="3" id="KW-0238">DNA-binding</keyword>
<evidence type="ECO:0000313" key="6">
    <source>
        <dbReference type="EMBL" id="GMA95327.1"/>
    </source>
</evidence>
<gene>
    <name evidence="6" type="ORF">GCM10025881_21510</name>
</gene>
<dbReference type="PROSITE" id="PS50937">
    <property type="entry name" value="HTH_MERR_2"/>
    <property type="match status" value="1"/>
</dbReference>
<keyword evidence="7" id="KW-1185">Reference proteome</keyword>
<dbReference type="SUPFAM" id="SSF89082">
    <property type="entry name" value="Antibiotic binding domain of TipA-like multidrug resistance regulators"/>
    <property type="match status" value="1"/>
</dbReference>
<evidence type="ECO:0000256" key="2">
    <source>
        <dbReference type="ARBA" id="ARBA00023015"/>
    </source>
</evidence>
<dbReference type="PANTHER" id="PTHR30204:SF69">
    <property type="entry name" value="MERR-FAMILY TRANSCRIPTIONAL REGULATOR"/>
    <property type="match status" value="1"/>
</dbReference>
<keyword evidence="2" id="KW-0805">Transcription regulation</keyword>
<dbReference type="Pfam" id="PF13411">
    <property type="entry name" value="MerR_1"/>
    <property type="match status" value="1"/>
</dbReference>
<dbReference type="RefSeq" id="WP_284254102.1">
    <property type="nucleotide sequence ID" value="NZ_BAAAQO010000002.1"/>
</dbReference>
<evidence type="ECO:0000313" key="7">
    <source>
        <dbReference type="Proteomes" id="UP001157034"/>
    </source>
</evidence>
<protein>
    <submittedName>
        <fullName evidence="6">MerR family transcriptional regulator</fullName>
    </submittedName>
</protein>
<comment type="caution">
    <text evidence="6">The sequence shown here is derived from an EMBL/GenBank/DDBJ whole genome shotgun (WGS) entry which is preliminary data.</text>
</comment>
<evidence type="ECO:0000259" key="5">
    <source>
        <dbReference type="PROSITE" id="PS50937"/>
    </source>
</evidence>
<dbReference type="InterPro" id="IPR012925">
    <property type="entry name" value="TipAS_dom"/>
</dbReference>
<evidence type="ECO:0000256" key="4">
    <source>
        <dbReference type="ARBA" id="ARBA00023163"/>
    </source>
</evidence>
<dbReference type="Proteomes" id="UP001157034">
    <property type="component" value="Unassembled WGS sequence"/>
</dbReference>
<accession>A0ABQ6K923</accession>
<dbReference type="EMBL" id="BSVB01000001">
    <property type="protein sequence ID" value="GMA95327.1"/>
    <property type="molecule type" value="Genomic_DNA"/>
</dbReference>
<organism evidence="6 7">
    <name type="scientific">Pseudolysinimonas kribbensis</name>
    <dbReference type="NCBI Taxonomy" id="433641"/>
    <lineage>
        <taxon>Bacteria</taxon>
        <taxon>Bacillati</taxon>
        <taxon>Actinomycetota</taxon>
        <taxon>Actinomycetes</taxon>
        <taxon>Micrococcales</taxon>
        <taxon>Microbacteriaceae</taxon>
        <taxon>Pseudolysinimonas</taxon>
    </lineage>
</organism>
<feature type="domain" description="HTH merR-type" evidence="5">
    <location>
        <begin position="7"/>
        <end position="76"/>
    </location>
</feature>
<sequence length="257" mass="28452">MERTTGEWSIQEVARLAGTTSRTLRHYGDVGLVQPSRVGANGYRYYDADALVRLQRVLLLRELGLGIAGVAEVLAGQTDDAHALGDHLRWLHDEQARIGRQIASVERTIRGMEGGEQIMAETMFDGFDHTQYEAEVTERWGAEAYAKSDAWWRGLSADERAAWKARVALLQSDWIEAWESGATPDSGVAQALAQRQYDWLSGMPGTPQTADGRPTKAYFMGLGDMYVADPRFGRHYGGVEGATFVRDAMHAFAQANL</sequence>
<dbReference type="SUPFAM" id="SSF46955">
    <property type="entry name" value="Putative DNA-binding domain"/>
    <property type="match status" value="1"/>
</dbReference>
<proteinExistence type="predicted"/>
<dbReference type="SMART" id="SM00422">
    <property type="entry name" value="HTH_MERR"/>
    <property type="match status" value="1"/>
</dbReference>
<reference evidence="7" key="1">
    <citation type="journal article" date="2019" name="Int. J. Syst. Evol. Microbiol.">
        <title>The Global Catalogue of Microorganisms (GCM) 10K type strain sequencing project: providing services to taxonomists for standard genome sequencing and annotation.</title>
        <authorList>
            <consortium name="The Broad Institute Genomics Platform"/>
            <consortium name="The Broad Institute Genome Sequencing Center for Infectious Disease"/>
            <person name="Wu L."/>
            <person name="Ma J."/>
        </authorList>
    </citation>
    <scope>NUCLEOTIDE SEQUENCE [LARGE SCALE GENOMIC DNA]</scope>
    <source>
        <strain evidence="7">NBRC 108894</strain>
    </source>
</reference>
<dbReference type="InterPro" id="IPR009061">
    <property type="entry name" value="DNA-bd_dom_put_sf"/>
</dbReference>
<dbReference type="InterPro" id="IPR036244">
    <property type="entry name" value="TipA-like_antibiotic-bd"/>
</dbReference>